<dbReference type="EMBL" id="KN846974">
    <property type="protein sequence ID" value="KIW77068.1"/>
    <property type="molecule type" value="Genomic_DNA"/>
</dbReference>
<dbReference type="OrthoDB" id="4158464at2759"/>
<evidence type="ECO:0000313" key="3">
    <source>
        <dbReference type="Proteomes" id="UP000053029"/>
    </source>
</evidence>
<dbReference type="AlphaFoldDB" id="A0A0D2G8R8"/>
<feature type="region of interest" description="Disordered" evidence="1">
    <location>
        <begin position="1"/>
        <end position="34"/>
    </location>
</feature>
<protein>
    <submittedName>
        <fullName evidence="2">Uncharacterized protein</fullName>
    </submittedName>
</protein>
<dbReference type="RefSeq" id="XP_013280876.1">
    <property type="nucleotide sequence ID" value="XM_013425422.1"/>
</dbReference>
<name>A0A0D2G8R8_9EURO</name>
<feature type="region of interest" description="Disordered" evidence="1">
    <location>
        <begin position="78"/>
        <end position="99"/>
    </location>
</feature>
<feature type="compositionally biased region" description="Gly residues" evidence="1">
    <location>
        <begin position="79"/>
        <end position="90"/>
    </location>
</feature>
<dbReference type="HOGENOM" id="CLU_097999_0_0_1"/>
<proteinExistence type="predicted"/>
<reference evidence="2 3" key="1">
    <citation type="submission" date="2015-01" db="EMBL/GenBank/DDBJ databases">
        <title>The Genome Sequence of Fonsecaea pedrosoi CBS 271.37.</title>
        <authorList>
            <consortium name="The Broad Institute Genomics Platform"/>
            <person name="Cuomo C."/>
            <person name="de Hoog S."/>
            <person name="Gorbushina A."/>
            <person name="Stielow B."/>
            <person name="Teixiera M."/>
            <person name="Abouelleil A."/>
            <person name="Chapman S.B."/>
            <person name="Priest M."/>
            <person name="Young S.K."/>
            <person name="Wortman J."/>
            <person name="Nusbaum C."/>
            <person name="Birren B."/>
        </authorList>
    </citation>
    <scope>NUCLEOTIDE SEQUENCE [LARGE SCALE GENOMIC DNA]</scope>
    <source>
        <strain evidence="2 3">CBS 271.37</strain>
    </source>
</reference>
<gene>
    <name evidence="2" type="ORF">Z517_09514</name>
</gene>
<dbReference type="VEuPathDB" id="FungiDB:Z517_09514"/>
<evidence type="ECO:0000256" key="1">
    <source>
        <dbReference type="SAM" id="MobiDB-lite"/>
    </source>
</evidence>
<accession>A0A0D2G8R8</accession>
<keyword evidence="3" id="KW-1185">Reference proteome</keyword>
<dbReference type="Proteomes" id="UP000053029">
    <property type="component" value="Unassembled WGS sequence"/>
</dbReference>
<sequence>MAPHRPRRVNADAPIESLHGSSGLTQPHHHHHHHLNNTEGSPCSCCSGGGNHGCGCGCAGCWCRLGHHFKDDSNRETYGGQGGGHGGAGGMPSPAVGRPRYVSRFDESASSFQSSGPSLSTGGLSFDNSFEVPAPLTLGRGQAIAANTAALNINARANGHHHASEDLMDDDGPHPWSLFTESPNSLDHMFFGDDSSGMVIPGLNDDLAPLARGPGSSVADRTTLSSQYESSFSPQPNVSASASASQIVAHVGAAFEDLSPAAAATAAPSRFLRLTPECSHNLHHTI</sequence>
<dbReference type="GeneID" id="25309004"/>
<organism evidence="2 3">
    <name type="scientific">Fonsecaea pedrosoi CBS 271.37</name>
    <dbReference type="NCBI Taxonomy" id="1442368"/>
    <lineage>
        <taxon>Eukaryota</taxon>
        <taxon>Fungi</taxon>
        <taxon>Dikarya</taxon>
        <taxon>Ascomycota</taxon>
        <taxon>Pezizomycotina</taxon>
        <taxon>Eurotiomycetes</taxon>
        <taxon>Chaetothyriomycetidae</taxon>
        <taxon>Chaetothyriales</taxon>
        <taxon>Herpotrichiellaceae</taxon>
        <taxon>Fonsecaea</taxon>
    </lineage>
</organism>
<evidence type="ECO:0000313" key="2">
    <source>
        <dbReference type="EMBL" id="KIW77068.1"/>
    </source>
</evidence>